<keyword evidence="2 3" id="KW-0342">GTP-binding</keyword>
<comment type="catalytic activity">
    <reaction evidence="3 4">
        <text>GTP + 3 H2O = 2-amino-5-formylamino-6-(5-phospho-D-ribosylamino)pyrimidin-4(3H)-one + 2 phosphate + 2 H(+)</text>
        <dbReference type="Rhea" id="RHEA:22468"/>
        <dbReference type="ChEBI" id="CHEBI:15377"/>
        <dbReference type="ChEBI" id="CHEBI:15378"/>
        <dbReference type="ChEBI" id="CHEBI:37565"/>
        <dbReference type="ChEBI" id="CHEBI:43474"/>
        <dbReference type="ChEBI" id="CHEBI:57258"/>
        <dbReference type="EC" id="3.5.4.29"/>
    </reaction>
</comment>
<dbReference type="EMBL" id="AP018930">
    <property type="protein sequence ID" value="BBG26944.1"/>
    <property type="molecule type" value="Genomic_DNA"/>
</dbReference>
<dbReference type="InterPro" id="IPR043128">
    <property type="entry name" value="Rev_trsase/Diguanyl_cyclase"/>
</dbReference>
<sequence length="234" mass="27012">MKVFAVELHHYREWTETLGYDREWKIQLAQSKLSFFVNKFSLRIDAFPLMTRMDRFLIIADGIRNSHFKNLFSKLKEYSPVELRGCMGYGRNFLEAEQVASKCLNELRPGELEVLDHPDSKVVAIHADVDSFTELTERSSIYSSFRRSMEVMVELQRIAEGHGSLVQYLGGDNFMIFSSLDEFRGILEAPLNEVKFGVGICENPRCAVSKATEALTRIRETRDSKWKVIENVRS</sequence>
<dbReference type="RefSeq" id="WP_149564834.1">
    <property type="nucleotide sequence ID" value="NZ_AP018930.1"/>
</dbReference>
<name>A0A510E360_9CREN</name>
<dbReference type="PANTHER" id="PTHR42202:SF1">
    <property type="entry name" value="GTP CYCLOHYDROLASE III"/>
    <property type="match status" value="1"/>
</dbReference>
<protein>
    <recommendedName>
        <fullName evidence="3 4">GTP cyclohydrolase III</fullName>
        <ecNumber evidence="3 4">3.5.4.29</ecNumber>
    </recommendedName>
</protein>
<dbReference type="GO" id="GO:0043740">
    <property type="term" value="F:GTP cyclohydrolase IIa activity"/>
    <property type="evidence" value="ECO:0007669"/>
    <property type="project" value="UniProtKB-UniRule"/>
</dbReference>
<dbReference type="GeneID" id="41717809"/>
<evidence type="ECO:0000313" key="6">
    <source>
        <dbReference type="Proteomes" id="UP000325030"/>
    </source>
</evidence>
<comment type="function">
    <text evidence="3 4">Catalyzes the formation of 2-amino-5-formylamino-6-ribofuranosylamino-4(3H)-pyrimidinone ribonucleotide monophosphate and inorganic phosphate from GTP. Also has an independent pyrophosphate phosphohydrolase activity.</text>
</comment>
<evidence type="ECO:0000256" key="3">
    <source>
        <dbReference type="HAMAP-Rule" id="MF_00608"/>
    </source>
</evidence>
<proteinExistence type="inferred from homology"/>
<dbReference type="Gene3D" id="3.30.70.270">
    <property type="match status" value="1"/>
</dbReference>
<dbReference type="Gene3D" id="3.30.70.1230">
    <property type="entry name" value="Nucleotide cyclase"/>
    <property type="match status" value="1"/>
</dbReference>
<comment type="similarity">
    <text evidence="3 4">Belongs to the archaeal-type GTP cyclohydrolase family.</text>
</comment>
<dbReference type="AlphaFoldDB" id="A0A510E360"/>
<dbReference type="Proteomes" id="UP000325030">
    <property type="component" value="Chromosome"/>
</dbReference>
<dbReference type="PANTHER" id="PTHR42202">
    <property type="entry name" value="GTP CYCLOHYDROLASE III"/>
    <property type="match status" value="1"/>
</dbReference>
<dbReference type="InterPro" id="IPR029787">
    <property type="entry name" value="Nucleotide_cyclase"/>
</dbReference>
<keyword evidence="1 3" id="KW-0378">Hydrolase</keyword>
<gene>
    <name evidence="3" type="primary">gch3</name>
    <name evidence="5" type="ORF">IC007_1471</name>
</gene>
<organism evidence="5 6">
    <name type="scientific">Sulfuracidifex tepidarius</name>
    <dbReference type="NCBI Taxonomy" id="1294262"/>
    <lineage>
        <taxon>Archaea</taxon>
        <taxon>Thermoproteota</taxon>
        <taxon>Thermoprotei</taxon>
        <taxon>Sulfolobales</taxon>
        <taxon>Sulfolobaceae</taxon>
        <taxon>Sulfuracidifex</taxon>
    </lineage>
</organism>
<dbReference type="GO" id="GO:0005525">
    <property type="term" value="F:GTP binding"/>
    <property type="evidence" value="ECO:0007669"/>
    <property type="project" value="UniProtKB-KW"/>
</dbReference>
<dbReference type="Pfam" id="PF05165">
    <property type="entry name" value="GCH_III"/>
    <property type="match status" value="1"/>
</dbReference>
<evidence type="ECO:0000256" key="4">
    <source>
        <dbReference type="PIRNR" id="PIRNR009265"/>
    </source>
</evidence>
<dbReference type="EC" id="3.5.4.29" evidence="3 4"/>
<reference evidence="6" key="1">
    <citation type="submission" date="2018-09" db="EMBL/GenBank/DDBJ databases">
        <title>Complete Genome Sequencing of Sulfolobus sp. JCM 16834.</title>
        <authorList>
            <person name="Kato S."/>
            <person name="Itoh T."/>
            <person name="Ohkuma M."/>
        </authorList>
    </citation>
    <scope>NUCLEOTIDE SEQUENCE [LARGE SCALE GENOMIC DNA]</scope>
    <source>
        <strain evidence="6">IC-007</strain>
    </source>
</reference>
<dbReference type="PIRSF" id="PIRSF009265">
    <property type="entry name" value="GTP_cyclohydro_3"/>
    <property type="match status" value="1"/>
</dbReference>
<accession>A0A510E360</accession>
<evidence type="ECO:0000313" key="5">
    <source>
        <dbReference type="EMBL" id="BBG26944.1"/>
    </source>
</evidence>
<evidence type="ECO:0000256" key="2">
    <source>
        <dbReference type="ARBA" id="ARBA00023134"/>
    </source>
</evidence>
<evidence type="ECO:0000256" key="1">
    <source>
        <dbReference type="ARBA" id="ARBA00022801"/>
    </source>
</evidence>
<dbReference type="HAMAP" id="MF_00608">
    <property type="entry name" value="GTP_cyclohydro_3"/>
    <property type="match status" value="1"/>
</dbReference>
<keyword evidence="3" id="KW-0547">Nucleotide-binding</keyword>
<dbReference type="InterPro" id="IPR007839">
    <property type="entry name" value="GTP_CycHdrlase_3"/>
</dbReference>